<protein>
    <submittedName>
        <fullName evidence="1">Uncharacterized protein</fullName>
    </submittedName>
</protein>
<gene>
    <name evidence="1" type="ORF">HNP36_002268</name>
</gene>
<dbReference type="EMBL" id="JACHLC010000002">
    <property type="protein sequence ID" value="MBB6371192.1"/>
    <property type="molecule type" value="Genomic_DNA"/>
</dbReference>
<comment type="caution">
    <text evidence="1">The sequence shown here is derived from an EMBL/GenBank/DDBJ whole genome shotgun (WGS) entry which is preliminary data.</text>
</comment>
<name>A0A841NGQ8_9FLAO</name>
<sequence length="33" mass="3970">MDIDRQSMDRNFVMGIRNATWSKITYFVIAFKN</sequence>
<dbReference type="Proteomes" id="UP000589738">
    <property type="component" value="Unassembled WGS sequence"/>
</dbReference>
<organism evidence="1 2">
    <name type="scientific">Chryseobacterium shigense</name>
    <dbReference type="NCBI Taxonomy" id="297244"/>
    <lineage>
        <taxon>Bacteria</taxon>
        <taxon>Pseudomonadati</taxon>
        <taxon>Bacteroidota</taxon>
        <taxon>Flavobacteriia</taxon>
        <taxon>Flavobacteriales</taxon>
        <taxon>Weeksellaceae</taxon>
        <taxon>Chryseobacterium group</taxon>
        <taxon>Chryseobacterium</taxon>
    </lineage>
</organism>
<proteinExistence type="predicted"/>
<evidence type="ECO:0000313" key="1">
    <source>
        <dbReference type="EMBL" id="MBB6371192.1"/>
    </source>
</evidence>
<accession>A0A841NGQ8</accession>
<reference evidence="1 2" key="1">
    <citation type="submission" date="2020-08" db="EMBL/GenBank/DDBJ databases">
        <title>Functional genomics of gut bacteria from endangered species of beetles.</title>
        <authorList>
            <person name="Carlos-Shanley C."/>
        </authorList>
    </citation>
    <scope>NUCLEOTIDE SEQUENCE [LARGE SCALE GENOMIC DNA]</scope>
    <source>
        <strain evidence="1 2">S00136</strain>
    </source>
</reference>
<dbReference type="AlphaFoldDB" id="A0A841NGQ8"/>
<keyword evidence="2" id="KW-1185">Reference proteome</keyword>
<evidence type="ECO:0000313" key="2">
    <source>
        <dbReference type="Proteomes" id="UP000589738"/>
    </source>
</evidence>